<evidence type="ECO:0000313" key="3">
    <source>
        <dbReference type="Proteomes" id="UP001161137"/>
    </source>
</evidence>
<dbReference type="PANTHER" id="PTHR20883:SF48">
    <property type="entry name" value="ECTOINE DIOXYGENASE"/>
    <property type="match status" value="1"/>
</dbReference>
<comment type="cofactor">
    <cofactor evidence="1">
        <name>Fe(2+)</name>
        <dbReference type="ChEBI" id="CHEBI:29033"/>
    </cofactor>
</comment>
<evidence type="ECO:0000256" key="1">
    <source>
        <dbReference type="ARBA" id="ARBA00001954"/>
    </source>
</evidence>
<keyword evidence="2" id="KW-0560">Oxidoreductase</keyword>
<dbReference type="Pfam" id="PF05721">
    <property type="entry name" value="PhyH"/>
    <property type="match status" value="1"/>
</dbReference>
<dbReference type="GO" id="GO:0016706">
    <property type="term" value="F:2-oxoglutarate-dependent dioxygenase activity"/>
    <property type="evidence" value="ECO:0007669"/>
    <property type="project" value="UniProtKB-ARBA"/>
</dbReference>
<dbReference type="EMBL" id="JAOCDH010000019">
    <property type="protein sequence ID" value="MDH0703142.1"/>
    <property type="molecule type" value="Genomic_DNA"/>
</dbReference>
<accession>A0AA42LID3</accession>
<comment type="caution">
    <text evidence="2">The sequence shown here is derived from an EMBL/GenBank/DDBJ whole genome shotgun (WGS) entry which is preliminary data.</text>
</comment>
<reference evidence="2" key="1">
    <citation type="submission" date="2022-09" db="EMBL/GenBank/DDBJ databases">
        <title>Intensive care unit water sources are persistently colonized with multi-drug resistant bacteria and are the site of extensive horizontal gene transfer of antibiotic resistance genes.</title>
        <authorList>
            <person name="Diorio-Toth L."/>
        </authorList>
    </citation>
    <scope>NUCLEOTIDE SEQUENCE</scope>
    <source>
        <strain evidence="2">GD03863</strain>
    </source>
</reference>
<dbReference type="AlphaFoldDB" id="A0AA42LID3"/>
<keyword evidence="2" id="KW-0223">Dioxygenase</keyword>
<evidence type="ECO:0000313" key="2">
    <source>
        <dbReference type="EMBL" id="MDH0703142.1"/>
    </source>
</evidence>
<dbReference type="SUPFAM" id="SSF51197">
    <property type="entry name" value="Clavaminate synthase-like"/>
    <property type="match status" value="1"/>
</dbReference>
<dbReference type="Gene3D" id="2.60.120.620">
    <property type="entry name" value="q2cbj1_9rhob like domain"/>
    <property type="match status" value="1"/>
</dbReference>
<dbReference type="Proteomes" id="UP001161137">
    <property type="component" value="Unassembled WGS sequence"/>
</dbReference>
<organism evidence="2 3">
    <name type="scientific">Ectopseudomonas toyotomiensis</name>
    <dbReference type="NCBI Taxonomy" id="554344"/>
    <lineage>
        <taxon>Bacteria</taxon>
        <taxon>Pseudomonadati</taxon>
        <taxon>Pseudomonadota</taxon>
        <taxon>Gammaproteobacteria</taxon>
        <taxon>Pseudomonadales</taxon>
        <taxon>Pseudomonadaceae</taxon>
        <taxon>Ectopseudomonas</taxon>
    </lineage>
</organism>
<proteinExistence type="predicted"/>
<gene>
    <name evidence="2" type="ORF">N5D41_16790</name>
</gene>
<dbReference type="RefSeq" id="WP_196460842.1">
    <property type="nucleotide sequence ID" value="NZ_JACFYY010000018.1"/>
</dbReference>
<protein>
    <submittedName>
        <fullName evidence="2">Phytanoyl-CoA dioxygenase family protein</fullName>
    </submittedName>
</protein>
<dbReference type="InterPro" id="IPR008775">
    <property type="entry name" value="Phytyl_CoA_dOase-like"/>
</dbReference>
<dbReference type="PANTHER" id="PTHR20883">
    <property type="entry name" value="PHYTANOYL-COA DIOXYGENASE DOMAIN CONTAINING 1"/>
    <property type="match status" value="1"/>
</dbReference>
<sequence>MLRYSAFLFKEFLESVVRVGRKLRASNYSRAALSPEATALAKDGIYIRPNYFSRNVCEELIAKIDSYIESGNNNVWVDDQEADHRLYFINEVDSQFQEIFDDPYFKAVLAEHTGTQSPKGMLLAAKLVYKAGNKGSGGGWHRDSPFQHQFKAICYLSDVQEENGPFEFIEGSHRKRQVLVDCLKRFWKPGQYRFSNSEIDDYIKRSGKKVVTVCSSAGSLVFADTKGIHRGRPMLDGIRYVLFCYYWHNQIPEHFNKLRQSRK</sequence>
<dbReference type="GO" id="GO:0005506">
    <property type="term" value="F:iron ion binding"/>
    <property type="evidence" value="ECO:0007669"/>
    <property type="project" value="UniProtKB-ARBA"/>
</dbReference>
<name>A0AA42LID3_9GAMM</name>